<dbReference type="Proteomes" id="UP000682892">
    <property type="component" value="Unassembled WGS sequence"/>
</dbReference>
<gene>
    <name evidence="1" type="ORF">AaeL_AAEL014304</name>
</gene>
<dbReference type="AlphaFoldDB" id="Q16GP8"/>
<sequence>PGQGDRRSPAQETPLSWYQSVGTPHQRPLDTILGQNPNIDRIDVPEIHYKAKGRKPKSRYAIPTECHLQVKLSFSYPFLNPLNSPYK</sequence>
<dbReference type="EMBL" id="CH478248">
    <property type="protein sequence ID" value="EAT33422.1"/>
    <property type="molecule type" value="Genomic_DNA"/>
</dbReference>
<feature type="non-terminal residue" evidence="1">
    <location>
        <position position="1"/>
    </location>
</feature>
<dbReference type="HOGENOM" id="CLU_2489596_0_0_1"/>
<proteinExistence type="predicted"/>
<name>Q16GP8_AEDAE</name>
<reference evidence="1" key="1">
    <citation type="submission" date="2005-10" db="EMBL/GenBank/DDBJ databases">
        <authorList>
            <person name="Loftus B.J."/>
            <person name="Nene V.M."/>
            <person name="Hannick L.I."/>
            <person name="Bidwell S."/>
            <person name="Haas B."/>
            <person name="Amedeo P."/>
            <person name="Orvis J."/>
            <person name="Wortman J.R."/>
            <person name="White O.R."/>
            <person name="Salzberg S."/>
            <person name="Shumway M."/>
            <person name="Koo H."/>
            <person name="Zhao Y."/>
            <person name="Holmes M."/>
            <person name="Miller J."/>
            <person name="Schatz M."/>
            <person name="Pop M."/>
            <person name="Pai G."/>
            <person name="Utterback T."/>
            <person name="Rogers Y.-H."/>
            <person name="Kravitz S."/>
            <person name="Fraser C.M."/>
        </authorList>
    </citation>
    <scope>NUCLEOTIDE SEQUENCE</scope>
    <source>
        <strain evidence="1">Liverpool</strain>
    </source>
</reference>
<reference evidence="1" key="2">
    <citation type="journal article" date="2007" name="Science">
        <title>Genome sequence of Aedes aegypti, a major arbovirus vector.</title>
        <authorList>
            <person name="Nene V."/>
            <person name="Wortman J.R."/>
            <person name="Lawson D."/>
            <person name="Haas B."/>
            <person name="Kodira C."/>
            <person name="Tu Z.J."/>
            <person name="Loftus B."/>
            <person name="Xi Z."/>
            <person name="Megy K."/>
            <person name="Grabherr M."/>
            <person name="Ren Q."/>
            <person name="Zdobnov E.M."/>
            <person name="Lobo N.F."/>
            <person name="Campbell K.S."/>
            <person name="Brown S.E."/>
            <person name="Bonaldo M.F."/>
            <person name="Zhu J."/>
            <person name="Sinkins S.P."/>
            <person name="Hogenkamp D.G."/>
            <person name="Amedeo P."/>
            <person name="Arensburger P."/>
            <person name="Atkinson P.W."/>
            <person name="Bidwell S."/>
            <person name="Biedler J."/>
            <person name="Birney E."/>
            <person name="Bruggner R.V."/>
            <person name="Costas J."/>
            <person name="Coy M.R."/>
            <person name="Crabtree J."/>
            <person name="Crawford M."/>
            <person name="Debruyn B."/>
            <person name="Decaprio D."/>
            <person name="Eiglmeier K."/>
            <person name="Eisenstadt E."/>
            <person name="El-Dorry H."/>
            <person name="Gelbart W.M."/>
            <person name="Gomes S.L."/>
            <person name="Hammond M."/>
            <person name="Hannick L.I."/>
            <person name="Hogan J.R."/>
            <person name="Holmes M.H."/>
            <person name="Jaffe D."/>
            <person name="Johnston J.S."/>
            <person name="Kennedy R.C."/>
            <person name="Koo H."/>
            <person name="Kravitz S."/>
            <person name="Kriventseva E.V."/>
            <person name="Kulp D."/>
            <person name="Labutti K."/>
            <person name="Lee E."/>
            <person name="Li S."/>
            <person name="Lovin D.D."/>
            <person name="Mao C."/>
            <person name="Mauceli E."/>
            <person name="Menck C.F."/>
            <person name="Miller J.R."/>
            <person name="Montgomery P."/>
            <person name="Mori A."/>
            <person name="Nascimento A.L."/>
            <person name="Naveira H.F."/>
            <person name="Nusbaum C."/>
            <person name="O'leary S."/>
            <person name="Orvis J."/>
            <person name="Pertea M."/>
            <person name="Quesneville H."/>
            <person name="Reidenbach K.R."/>
            <person name="Rogers Y.H."/>
            <person name="Roth C.W."/>
            <person name="Schneider J.R."/>
            <person name="Schatz M."/>
            <person name="Shumway M."/>
            <person name="Stanke M."/>
            <person name="Stinson E.O."/>
            <person name="Tubio J.M."/>
            <person name="Vanzee J.P."/>
            <person name="Verjovski-Almeida S."/>
            <person name="Werner D."/>
            <person name="White O."/>
            <person name="Wyder S."/>
            <person name="Zeng Q."/>
            <person name="Zhao Q."/>
            <person name="Zhao Y."/>
            <person name="Hill C.A."/>
            <person name="Raikhel A.S."/>
            <person name="Soares M.B."/>
            <person name="Knudson D.L."/>
            <person name="Lee N.H."/>
            <person name="Galagan J."/>
            <person name="Salzberg S.L."/>
            <person name="Paulsen I.T."/>
            <person name="Dimopoulos G."/>
            <person name="Collins F.H."/>
            <person name="Birren B."/>
            <person name="Fraser-Liggett C.M."/>
            <person name="Severson D.W."/>
        </authorList>
    </citation>
    <scope>NUCLEOTIDE SEQUENCE [LARGE SCALE GENOMIC DNA]</scope>
    <source>
        <strain evidence="1">Liverpool</strain>
    </source>
</reference>
<dbReference type="PaxDb" id="7159-AAEL014304-PA"/>
<organism evidence="1 2">
    <name type="scientific">Aedes aegypti</name>
    <name type="common">Yellowfever mosquito</name>
    <name type="synonym">Culex aegypti</name>
    <dbReference type="NCBI Taxonomy" id="7159"/>
    <lineage>
        <taxon>Eukaryota</taxon>
        <taxon>Metazoa</taxon>
        <taxon>Ecdysozoa</taxon>
        <taxon>Arthropoda</taxon>
        <taxon>Hexapoda</taxon>
        <taxon>Insecta</taxon>
        <taxon>Pterygota</taxon>
        <taxon>Neoptera</taxon>
        <taxon>Endopterygota</taxon>
        <taxon>Diptera</taxon>
        <taxon>Nematocera</taxon>
        <taxon>Culicoidea</taxon>
        <taxon>Culicidae</taxon>
        <taxon>Culicinae</taxon>
        <taxon>Aedini</taxon>
        <taxon>Aedes</taxon>
        <taxon>Stegomyia</taxon>
    </lineage>
</organism>
<evidence type="ECO:0000313" key="1">
    <source>
        <dbReference type="EMBL" id="EAT33422.1"/>
    </source>
</evidence>
<reference evidence="1" key="3">
    <citation type="submission" date="2012-09" db="EMBL/GenBank/DDBJ databases">
        <authorList>
            <consortium name="VectorBase"/>
        </authorList>
    </citation>
    <scope>NUCLEOTIDE SEQUENCE</scope>
    <source>
        <strain evidence="1">Liverpool</strain>
    </source>
</reference>
<protein>
    <submittedName>
        <fullName evidence="1">AAEL014304-PA</fullName>
    </submittedName>
</protein>
<accession>Q16GP8</accession>
<evidence type="ECO:0000313" key="2">
    <source>
        <dbReference type="Proteomes" id="UP000682892"/>
    </source>
</evidence>